<keyword evidence="2" id="KW-1133">Transmembrane helix</keyword>
<dbReference type="SMART" id="SM00271">
    <property type="entry name" value="DnaJ"/>
    <property type="match status" value="1"/>
</dbReference>
<dbReference type="PANTHER" id="PTHR44825">
    <property type="match status" value="1"/>
</dbReference>
<feature type="transmembrane region" description="Helical" evidence="2">
    <location>
        <begin position="284"/>
        <end position="305"/>
    </location>
</feature>
<keyword evidence="2" id="KW-0472">Membrane</keyword>
<dbReference type="PROSITE" id="PS50076">
    <property type="entry name" value="DNAJ_2"/>
    <property type="match status" value="1"/>
</dbReference>
<feature type="transmembrane region" description="Helical" evidence="2">
    <location>
        <begin position="242"/>
        <end position="263"/>
    </location>
</feature>
<dbReference type="PANTHER" id="PTHR44825:SF1">
    <property type="entry name" value="DNAJ HOMOLOG SUBFAMILY C MEMBER 4"/>
    <property type="match status" value="1"/>
</dbReference>
<keyword evidence="5" id="KW-1185">Reference proteome</keyword>
<dbReference type="Proteomes" id="UP001595925">
    <property type="component" value="Unassembled WGS sequence"/>
</dbReference>
<feature type="compositionally biased region" description="Basic and acidic residues" evidence="1">
    <location>
        <begin position="68"/>
        <end position="86"/>
    </location>
</feature>
<feature type="transmembrane region" description="Helical" evidence="2">
    <location>
        <begin position="207"/>
        <end position="230"/>
    </location>
</feature>
<evidence type="ECO:0000256" key="1">
    <source>
        <dbReference type="SAM" id="MobiDB-lite"/>
    </source>
</evidence>
<evidence type="ECO:0000313" key="5">
    <source>
        <dbReference type="Proteomes" id="UP001595925"/>
    </source>
</evidence>
<dbReference type="InterPro" id="IPR001623">
    <property type="entry name" value="DnaJ_domain"/>
</dbReference>
<evidence type="ECO:0000259" key="3">
    <source>
        <dbReference type="PROSITE" id="PS50076"/>
    </source>
</evidence>
<feature type="transmembrane region" description="Helical" evidence="2">
    <location>
        <begin position="448"/>
        <end position="466"/>
    </location>
</feature>
<dbReference type="InterPro" id="IPR036869">
    <property type="entry name" value="J_dom_sf"/>
</dbReference>
<dbReference type="SUPFAM" id="SSF46565">
    <property type="entry name" value="Chaperone J-domain"/>
    <property type="match status" value="1"/>
</dbReference>
<feature type="transmembrane region" description="Helical" evidence="2">
    <location>
        <begin position="351"/>
        <end position="371"/>
    </location>
</feature>
<accession>A0ABD5QIV1</accession>
<dbReference type="CDD" id="cd06257">
    <property type="entry name" value="DnaJ"/>
    <property type="match status" value="1"/>
</dbReference>
<dbReference type="EMBL" id="JBHSJG010000050">
    <property type="protein sequence ID" value="MFC4989626.1"/>
    <property type="molecule type" value="Genomic_DNA"/>
</dbReference>
<dbReference type="RefSeq" id="WP_224829621.1">
    <property type="nucleotide sequence ID" value="NZ_JAIVEF010000023.1"/>
</dbReference>
<comment type="caution">
    <text evidence="4">The sequence shown here is derived from an EMBL/GenBank/DDBJ whole genome shotgun (WGS) entry which is preliminary data.</text>
</comment>
<evidence type="ECO:0000313" key="4">
    <source>
        <dbReference type="EMBL" id="MFC4989626.1"/>
    </source>
</evidence>
<feature type="transmembrane region" description="Helical" evidence="2">
    <location>
        <begin position="311"/>
        <end position="339"/>
    </location>
</feature>
<dbReference type="Pfam" id="PF00226">
    <property type="entry name" value="DnaJ"/>
    <property type="match status" value="1"/>
</dbReference>
<name>A0ABD5QIV1_9EURY</name>
<gene>
    <name evidence="4" type="ORF">ACFPFO_18040</name>
</gene>
<reference evidence="4 5" key="1">
    <citation type="journal article" date="2019" name="Int. J. Syst. Evol. Microbiol.">
        <title>The Global Catalogue of Microorganisms (GCM) 10K type strain sequencing project: providing services to taxonomists for standard genome sequencing and annotation.</title>
        <authorList>
            <consortium name="The Broad Institute Genomics Platform"/>
            <consortium name="The Broad Institute Genome Sequencing Center for Infectious Disease"/>
            <person name="Wu L."/>
            <person name="Ma J."/>
        </authorList>
    </citation>
    <scope>NUCLEOTIDE SEQUENCE [LARGE SCALE GENOMIC DNA]</scope>
    <source>
        <strain evidence="4 5">CGMCC 1.15824</strain>
    </source>
</reference>
<dbReference type="PRINTS" id="PR00625">
    <property type="entry name" value="JDOMAIN"/>
</dbReference>
<organism evidence="4 5">
    <name type="scientific">Saliphagus infecundisoli</name>
    <dbReference type="NCBI Taxonomy" id="1849069"/>
    <lineage>
        <taxon>Archaea</taxon>
        <taxon>Methanobacteriati</taxon>
        <taxon>Methanobacteriota</taxon>
        <taxon>Stenosarchaea group</taxon>
        <taxon>Halobacteria</taxon>
        <taxon>Halobacteriales</taxon>
        <taxon>Natrialbaceae</taxon>
        <taxon>Saliphagus</taxon>
    </lineage>
</organism>
<sequence>MSSTDPDPDPDANYYEILGITQDATDDAIIAAYREKIKEHHPDLSDAENAQEMTQLISEAKAVLTDSTKRARYDRRRTRDEDKSTQSEETETETETNSHRTNRNRNHRTNRNRDHRKERRHSRTRTRSRTGSRTAGGDGDGDTDQTQSRTETNDSRQSFIGAVFATFWKVYHTIDQRLSQPAKRFAPFRYFFSPPSFRAVVGEPRRWLLAPTSIRLLIAACLAVPVLIWLDRTLASLSLSQGLPVVVAAVVLSHASYGWLGPFSFEPREPRSKPSFNPGMTAPVYPMVVANLAGFALVLTGYLTGAPFGGLWWMFSAIVGLVIFSLFLAPICVFLGVCLEAIREHKRLLRGAGLGVKFTPVPVFLFAFTTWGGGVNLSEAITDSSQAPETVWIPQVLVGPLEVGTLVTFLIGMVMLGCLLASVLYMGRFFARVPSWDRYQHGYSIRPGVWNLIVTLPVAIIGWATISNVDVAVVFLIGLLVLPVPLASAYELRRWLELWI</sequence>
<keyword evidence="2" id="KW-0812">Transmembrane</keyword>
<dbReference type="InterPro" id="IPR052763">
    <property type="entry name" value="DnaJ_C4"/>
</dbReference>
<feature type="compositionally biased region" description="Basic residues" evidence="1">
    <location>
        <begin position="100"/>
        <end position="130"/>
    </location>
</feature>
<dbReference type="AlphaFoldDB" id="A0ABD5QIV1"/>
<protein>
    <submittedName>
        <fullName evidence="4">J domain-containing protein</fullName>
    </submittedName>
</protein>
<feature type="region of interest" description="Disordered" evidence="1">
    <location>
        <begin position="68"/>
        <end position="155"/>
    </location>
</feature>
<feature type="domain" description="J" evidence="3">
    <location>
        <begin position="13"/>
        <end position="77"/>
    </location>
</feature>
<feature type="transmembrane region" description="Helical" evidence="2">
    <location>
        <begin position="406"/>
        <end position="427"/>
    </location>
</feature>
<dbReference type="Gene3D" id="1.10.287.110">
    <property type="entry name" value="DnaJ domain"/>
    <property type="match status" value="1"/>
</dbReference>
<proteinExistence type="predicted"/>
<feature type="transmembrane region" description="Helical" evidence="2">
    <location>
        <begin position="472"/>
        <end position="492"/>
    </location>
</feature>
<evidence type="ECO:0000256" key="2">
    <source>
        <dbReference type="SAM" id="Phobius"/>
    </source>
</evidence>